<evidence type="ECO:0000256" key="1">
    <source>
        <dbReference type="SAM" id="MobiDB-lite"/>
    </source>
</evidence>
<reference evidence="4" key="1">
    <citation type="submission" date="2017-05" db="EMBL/GenBank/DDBJ databases">
        <authorList>
            <person name="Lin X."/>
        </authorList>
    </citation>
    <scope>NUCLEOTIDE SEQUENCE [LARGE SCALE GENOMIC DNA]</scope>
    <source>
        <strain evidence="4">JLT2012</strain>
    </source>
</reference>
<accession>A0A219B6L6</accession>
<sequence length="318" mass="30423">MKFYFSILAAVAFAGAADASVVYQFTTAGQTGRLGPSQAQVDSAYDAGNSLFGQVTSMGGIQNWTVETGGSYRIEAYGAGGGNSGSSNTRPGMGAFVAGTFDLVAGEVLQILVGQRGLDSGNASGGAGGGGGGSFVVSAGDIPLLVAAGGNGENWNYWNTNGTDGRTSNSGNGGGSANRGGGGGGFAGNGSAGYSGANGGQSFLNGGVGGAFTGSTQWGTDGGFGGGGASVHEGGGGGGFSGGSVSPANQYNSNYPGLGAGSYLSGTDIDFATAQRAGDGSVTVTLLQAVEVPAPGALGLLGLAVAGLASARRRAIQS</sequence>
<dbReference type="RefSeq" id="WP_088712694.1">
    <property type="nucleotide sequence ID" value="NZ_NFZT01000001.1"/>
</dbReference>
<feature type="compositionally biased region" description="Low complexity" evidence="1">
    <location>
        <begin position="159"/>
        <end position="170"/>
    </location>
</feature>
<keyword evidence="4" id="KW-1185">Reference proteome</keyword>
<feature type="signal peptide" evidence="2">
    <location>
        <begin position="1"/>
        <end position="19"/>
    </location>
</feature>
<organism evidence="3 4">
    <name type="scientific">Pacificimonas flava</name>
    <dbReference type="NCBI Taxonomy" id="1234595"/>
    <lineage>
        <taxon>Bacteria</taxon>
        <taxon>Pseudomonadati</taxon>
        <taxon>Pseudomonadota</taxon>
        <taxon>Alphaproteobacteria</taxon>
        <taxon>Sphingomonadales</taxon>
        <taxon>Sphingosinicellaceae</taxon>
        <taxon>Pacificimonas</taxon>
    </lineage>
</organism>
<dbReference type="EMBL" id="NFZT01000001">
    <property type="protein sequence ID" value="OWV33995.1"/>
    <property type="molecule type" value="Genomic_DNA"/>
</dbReference>
<evidence type="ECO:0000256" key="2">
    <source>
        <dbReference type="SAM" id="SignalP"/>
    </source>
</evidence>
<evidence type="ECO:0000313" key="4">
    <source>
        <dbReference type="Proteomes" id="UP000198462"/>
    </source>
</evidence>
<protein>
    <submittedName>
        <fullName evidence="3">Uncharacterized protein</fullName>
    </submittedName>
</protein>
<proteinExistence type="predicted"/>
<gene>
    <name evidence="3" type="ORF">B5C34_11340</name>
</gene>
<feature type="region of interest" description="Disordered" evidence="1">
    <location>
        <begin position="158"/>
        <end position="177"/>
    </location>
</feature>
<dbReference type="AlphaFoldDB" id="A0A219B6L6"/>
<keyword evidence="2" id="KW-0732">Signal</keyword>
<evidence type="ECO:0000313" key="3">
    <source>
        <dbReference type="EMBL" id="OWV33995.1"/>
    </source>
</evidence>
<dbReference type="Proteomes" id="UP000198462">
    <property type="component" value="Unassembled WGS sequence"/>
</dbReference>
<comment type="caution">
    <text evidence="3">The sequence shown here is derived from an EMBL/GenBank/DDBJ whole genome shotgun (WGS) entry which is preliminary data.</text>
</comment>
<name>A0A219B6L6_9SPHN</name>
<feature type="chain" id="PRO_5013233848" evidence="2">
    <location>
        <begin position="20"/>
        <end position="318"/>
    </location>
</feature>